<protein>
    <submittedName>
        <fullName evidence="6">4-amino-4-deoxychorismate lyase</fullName>
    </submittedName>
</protein>
<dbReference type="SUPFAM" id="SSF56752">
    <property type="entry name" value="D-aminoacid aminotransferase-like PLP-dependent enzymes"/>
    <property type="match status" value="1"/>
</dbReference>
<dbReference type="PROSITE" id="PS00770">
    <property type="entry name" value="AA_TRANSFER_CLASS_4"/>
    <property type="match status" value="1"/>
</dbReference>
<dbReference type="InterPro" id="IPR001544">
    <property type="entry name" value="Aminotrans_IV"/>
</dbReference>
<keyword evidence="3 5" id="KW-0663">Pyridoxal phosphate</keyword>
<dbReference type="GO" id="GO:0046394">
    <property type="term" value="P:carboxylic acid biosynthetic process"/>
    <property type="evidence" value="ECO:0007669"/>
    <property type="project" value="UniProtKB-ARBA"/>
</dbReference>
<dbReference type="Gene3D" id="3.20.10.10">
    <property type="entry name" value="D-amino Acid Aminotransferase, subunit A, domain 2"/>
    <property type="match status" value="1"/>
</dbReference>
<evidence type="ECO:0000256" key="2">
    <source>
        <dbReference type="ARBA" id="ARBA00009320"/>
    </source>
</evidence>
<dbReference type="InterPro" id="IPR018300">
    <property type="entry name" value="Aminotrans_IV_CS"/>
</dbReference>
<dbReference type="InterPro" id="IPR036038">
    <property type="entry name" value="Aminotransferase-like"/>
</dbReference>
<evidence type="ECO:0000256" key="4">
    <source>
        <dbReference type="RuleBase" id="RU004106"/>
    </source>
</evidence>
<dbReference type="Proteomes" id="UP000197638">
    <property type="component" value="Chromosome"/>
</dbReference>
<comment type="cofactor">
    <cofactor evidence="1 5">
        <name>pyridoxal 5'-phosphate</name>
        <dbReference type="ChEBI" id="CHEBI:597326"/>
    </cofactor>
</comment>
<dbReference type="RefSeq" id="WP_088765333.1">
    <property type="nucleotide sequence ID" value="NZ_CP022123.1"/>
</dbReference>
<evidence type="ECO:0000313" key="7">
    <source>
        <dbReference type="Proteomes" id="UP000197638"/>
    </source>
</evidence>
<organism evidence="6 7">
    <name type="scientific">Fusobacterium nucleatum subsp. polymorphum</name>
    <name type="common">Fusobacterium polymorphum</name>
    <dbReference type="NCBI Taxonomy" id="76857"/>
    <lineage>
        <taxon>Bacteria</taxon>
        <taxon>Fusobacteriati</taxon>
        <taxon>Fusobacteriota</taxon>
        <taxon>Fusobacteriia</taxon>
        <taxon>Fusobacteriales</taxon>
        <taxon>Fusobacteriaceae</taxon>
        <taxon>Fusobacterium</taxon>
    </lineage>
</organism>
<dbReference type="EMBL" id="CP022123">
    <property type="protein sequence ID" value="ASG29134.1"/>
    <property type="molecule type" value="Genomic_DNA"/>
</dbReference>
<reference evidence="6 7" key="1">
    <citation type="submission" date="2017-06" db="EMBL/GenBank/DDBJ databases">
        <title>Genome sequencing of Fusobacterium nucleatum subsp. polymorphum KCOM 1275 (=ChDC F310).</title>
        <authorList>
            <person name="Kook J.-K."/>
            <person name="Park S.-N."/>
            <person name="Lim Y.K."/>
            <person name="Roh H."/>
        </authorList>
    </citation>
    <scope>NUCLEOTIDE SEQUENCE [LARGE SCALE GENOMIC DNA]</scope>
    <source>
        <strain evidence="6 7">KCOM 1275</strain>
    </source>
</reference>
<dbReference type="Pfam" id="PF01063">
    <property type="entry name" value="Aminotran_4"/>
    <property type="match status" value="1"/>
</dbReference>
<dbReference type="PANTHER" id="PTHR42743:SF11">
    <property type="entry name" value="AMINODEOXYCHORISMATE LYASE"/>
    <property type="match status" value="1"/>
</dbReference>
<evidence type="ECO:0000256" key="5">
    <source>
        <dbReference type="RuleBase" id="RU004516"/>
    </source>
</evidence>
<dbReference type="CDD" id="cd00449">
    <property type="entry name" value="PLPDE_IV"/>
    <property type="match status" value="1"/>
</dbReference>
<dbReference type="Gene3D" id="3.30.470.10">
    <property type="match status" value="1"/>
</dbReference>
<dbReference type="GO" id="GO:0016829">
    <property type="term" value="F:lyase activity"/>
    <property type="evidence" value="ECO:0007669"/>
    <property type="project" value="UniProtKB-KW"/>
</dbReference>
<dbReference type="InterPro" id="IPR043131">
    <property type="entry name" value="BCAT-like_N"/>
</dbReference>
<dbReference type="GO" id="GO:0008652">
    <property type="term" value="P:amino acid biosynthetic process"/>
    <property type="evidence" value="ECO:0007669"/>
    <property type="project" value="UniProtKB-ARBA"/>
</dbReference>
<keyword evidence="6" id="KW-0456">Lyase</keyword>
<dbReference type="PANTHER" id="PTHR42743">
    <property type="entry name" value="AMINO-ACID AMINOTRANSFERASE"/>
    <property type="match status" value="1"/>
</dbReference>
<proteinExistence type="inferred from homology"/>
<evidence type="ECO:0000256" key="3">
    <source>
        <dbReference type="ARBA" id="ARBA00022898"/>
    </source>
</evidence>
<dbReference type="FunFam" id="3.20.10.10:FF:000002">
    <property type="entry name" value="D-alanine aminotransferase"/>
    <property type="match status" value="1"/>
</dbReference>
<gene>
    <name evidence="6" type="ORF">CBG61_09730</name>
</gene>
<dbReference type="GO" id="GO:0005829">
    <property type="term" value="C:cytosol"/>
    <property type="evidence" value="ECO:0007669"/>
    <property type="project" value="TreeGrafter"/>
</dbReference>
<sequence>MLIELDEGYSFGLGLFETILLYKGKPVFLDEHLARINKSIENLALNIDKLEKNEVFQYLNNNKNTLEYEVLKIVLSEKNRLFLKREYTYTEKDYQRAFNLNISEVRRNESSIFTFHKTLNYGDNILEKRKSKKMGYDEPIFLNSKNQITEGATSNIFVVVGDKIYTPKLSCGLLNGIVRQYIISNYDVIESEIDLEFLNNADEIFLTNSLFGIIPVNNLEKKVFKSKEISKEIFSHYKKYIKISELHSKF</sequence>
<name>A0A241Q2W4_FUSNP</name>
<dbReference type="AlphaFoldDB" id="A0A241Q2W4"/>
<dbReference type="InterPro" id="IPR043132">
    <property type="entry name" value="BCAT-like_C"/>
</dbReference>
<accession>A0A241Q2W4</accession>
<evidence type="ECO:0000313" key="6">
    <source>
        <dbReference type="EMBL" id="ASG29134.1"/>
    </source>
</evidence>
<comment type="similarity">
    <text evidence="2 4">Belongs to the class-IV pyridoxal-phosphate-dependent aminotransferase family.</text>
</comment>
<evidence type="ECO:0000256" key="1">
    <source>
        <dbReference type="ARBA" id="ARBA00001933"/>
    </source>
</evidence>
<dbReference type="InterPro" id="IPR050571">
    <property type="entry name" value="Class-IV_PLP-Dep_Aminotrnsfr"/>
</dbReference>